<dbReference type="PANTHER" id="PTHR47495">
    <property type="entry name" value="ALDEHYDE DEHYDROGENASE"/>
    <property type="match status" value="1"/>
</dbReference>
<evidence type="ECO:0000259" key="2">
    <source>
        <dbReference type="SMART" id="SM01008"/>
    </source>
</evidence>
<dbReference type="InterPro" id="IPR000674">
    <property type="entry name" value="Ald_Oxase/Xan_DH_a/b"/>
</dbReference>
<dbReference type="PIRSF" id="PIRSF036389">
    <property type="entry name" value="IOR_B"/>
    <property type="match status" value="1"/>
</dbReference>
<keyword evidence="1" id="KW-1133">Transmembrane helix</keyword>
<evidence type="ECO:0000313" key="4">
    <source>
        <dbReference type="Proteomes" id="UP000824927"/>
    </source>
</evidence>
<sequence>MDIREKLSGIEVSRRKLMIGAAAGGGLLVAWTLWPRSYASPMVAGDGEALFEGWLTIGRDGVVTVAVPQLEMGQGVGTVLAQVAATELGADWRQIGIEPTPPSGHFANLPLAAHWSPLWSSFPAQADSEDAWLVERFARRGDFNATALGTSLAAYERPLREAAASARDMLTRAAAERWDVAPEQCEVVEGFVIHEGTRLPFGELAMEAARLDPPDPAPLRPLAASEEPIPGEADASTIFPRLDLPSKVDGSHIFAGDVRLPGMLFASIRHGPAGLPELLRFDEEAVKGMRGLRTVVTSKRWIAAVADSWWIADQALGRMRAHFTGPGALEQIVLESDMERAIESADDNAERVTTIGDPDGMLGGSATVRRYDFAPAAHAPLETASATARFEDGRLELWIASQAPAAARDAAAKAIGISPEDVVLYPVSAGGSFDARLEKQHAIEVAQIAEQVGRPVQLVWSRAQDLQAVPPRPPVSVQISANLGAQGQPVAWRTRVTAPSAIREMGGRLFDNLVPEAAQELGREEADPFMTEGAVPSYGISHVAVDHVPASIRLPAGRMRGGAHVWTAFATECFVDELAAAAGRDPFLYRMAMLGGAPRMAECLRRASRLGEWDGAQEGSGQGIAMLRMGSDPARAGHIACVAQVGRGEGRTRVSRLVATVDIGRIVNLDIARQQIEGGLVFGLGLASGGSLRFRDGHPVPRRLDRLGLPRLADCPEIVVDFIASEAEPFDPGELGVAVAPPAIANALFTTTGTRMQQLPFFSERS</sequence>
<proteinExistence type="predicted"/>
<dbReference type="InterPro" id="IPR012368">
    <property type="entry name" value="OxRdtase_Mopterin-bd_su_IorB"/>
</dbReference>
<dbReference type="SMART" id="SM01008">
    <property type="entry name" value="Ald_Xan_dh_C"/>
    <property type="match status" value="1"/>
</dbReference>
<dbReference type="PROSITE" id="PS51318">
    <property type="entry name" value="TAT"/>
    <property type="match status" value="1"/>
</dbReference>
<dbReference type="PANTHER" id="PTHR47495:SF2">
    <property type="entry name" value="ALDEHYDE DEHYDROGENASE"/>
    <property type="match status" value="1"/>
</dbReference>
<dbReference type="AlphaFoldDB" id="A0A9Q3S2C0"/>
<dbReference type="RefSeq" id="WP_222405421.1">
    <property type="nucleotide sequence ID" value="NZ_JAHVKP010000001.1"/>
</dbReference>
<keyword evidence="1" id="KW-0472">Membrane</keyword>
<dbReference type="InterPro" id="IPR046867">
    <property type="entry name" value="AldOxase/xan_DH_MoCoBD2"/>
</dbReference>
<dbReference type="EMBL" id="JAHVKP010000001">
    <property type="protein sequence ID" value="MBY6218688.1"/>
    <property type="molecule type" value="Genomic_DNA"/>
</dbReference>
<reference evidence="3" key="1">
    <citation type="submission" date="2021-06" db="EMBL/GenBank/DDBJ databases">
        <title>50 bacteria genomes isolated from Dapeng, Shenzhen, China.</title>
        <authorList>
            <person name="Zheng W."/>
            <person name="Yu S."/>
            <person name="Huang Y."/>
        </authorList>
    </citation>
    <scope>NUCLEOTIDE SEQUENCE</scope>
    <source>
        <strain evidence="3">DP4N28-2</strain>
    </source>
</reference>
<dbReference type="InterPro" id="IPR052516">
    <property type="entry name" value="N-heterocyclic_Hydroxylase"/>
</dbReference>
<name>A0A9Q3S2C0_9SPHN</name>
<gene>
    <name evidence="3" type="ORF">KUV31_10095</name>
</gene>
<evidence type="ECO:0000256" key="1">
    <source>
        <dbReference type="SAM" id="Phobius"/>
    </source>
</evidence>
<dbReference type="SUPFAM" id="SSF56003">
    <property type="entry name" value="Molybdenum cofactor-binding domain"/>
    <property type="match status" value="2"/>
</dbReference>
<dbReference type="InterPro" id="IPR008274">
    <property type="entry name" value="AldOxase/xan_DH_MoCoBD1"/>
</dbReference>
<dbReference type="Gene3D" id="3.90.1170.50">
    <property type="entry name" value="Aldehyde oxidase/xanthine dehydrogenase, a/b hammerhead"/>
    <property type="match status" value="1"/>
</dbReference>
<protein>
    <submittedName>
        <fullName evidence="3">Molybdopterin-dependent oxidoreductase</fullName>
    </submittedName>
</protein>
<dbReference type="GO" id="GO:0016491">
    <property type="term" value="F:oxidoreductase activity"/>
    <property type="evidence" value="ECO:0007669"/>
    <property type="project" value="InterPro"/>
</dbReference>
<dbReference type="Gene3D" id="3.30.365.10">
    <property type="entry name" value="Aldehyde oxidase/xanthine dehydrogenase, molybdopterin binding domain"/>
    <property type="match status" value="4"/>
</dbReference>
<dbReference type="Proteomes" id="UP000824927">
    <property type="component" value="Unassembled WGS sequence"/>
</dbReference>
<keyword evidence="1" id="KW-0812">Transmembrane</keyword>
<feature type="transmembrane region" description="Helical" evidence="1">
    <location>
        <begin position="16"/>
        <end position="34"/>
    </location>
</feature>
<dbReference type="Pfam" id="PF02738">
    <property type="entry name" value="MoCoBD_1"/>
    <property type="match status" value="1"/>
</dbReference>
<comment type="caution">
    <text evidence="3">The sequence shown here is derived from an EMBL/GenBank/DDBJ whole genome shotgun (WGS) entry which is preliminary data.</text>
</comment>
<dbReference type="InterPro" id="IPR006311">
    <property type="entry name" value="TAT_signal"/>
</dbReference>
<organism evidence="3 4">
    <name type="scientific">Qipengyuania aquimaris</name>
    <dbReference type="NCBI Taxonomy" id="255984"/>
    <lineage>
        <taxon>Bacteria</taxon>
        <taxon>Pseudomonadati</taxon>
        <taxon>Pseudomonadota</taxon>
        <taxon>Alphaproteobacteria</taxon>
        <taxon>Sphingomonadales</taxon>
        <taxon>Erythrobacteraceae</taxon>
        <taxon>Qipengyuania</taxon>
    </lineage>
</organism>
<dbReference type="Pfam" id="PF20256">
    <property type="entry name" value="MoCoBD_2"/>
    <property type="match status" value="2"/>
</dbReference>
<accession>A0A9Q3S2C0</accession>
<evidence type="ECO:0000313" key="3">
    <source>
        <dbReference type="EMBL" id="MBY6218688.1"/>
    </source>
</evidence>
<feature type="domain" description="Aldehyde oxidase/xanthine dehydrogenase a/b hammerhead" evidence="2">
    <location>
        <begin position="249"/>
        <end position="326"/>
    </location>
</feature>
<dbReference type="InterPro" id="IPR037165">
    <property type="entry name" value="AldOxase/xan_DH_Mopterin-bd_sf"/>
</dbReference>